<comment type="subunit">
    <text evidence="2">Homodimer.</text>
</comment>
<dbReference type="PANTHER" id="PTHR10612">
    <property type="entry name" value="APOLIPOPROTEIN D"/>
    <property type="match status" value="1"/>
</dbReference>
<dbReference type="Pfam" id="PF08212">
    <property type="entry name" value="Lipocalin_2"/>
    <property type="match status" value="1"/>
</dbReference>
<feature type="signal peptide" evidence="2">
    <location>
        <begin position="1"/>
        <end position="24"/>
    </location>
</feature>
<accession>A0ABN1F1I6</accession>
<keyword evidence="2" id="KW-0998">Cell outer membrane</keyword>
<dbReference type="InterPro" id="IPR000566">
    <property type="entry name" value="Lipocln_cytosolic_FA-bd_dom"/>
</dbReference>
<evidence type="ECO:0000259" key="3">
    <source>
        <dbReference type="Pfam" id="PF08212"/>
    </source>
</evidence>
<proteinExistence type="inferred from homology"/>
<evidence type="ECO:0000256" key="2">
    <source>
        <dbReference type="PIRNR" id="PIRNR036893"/>
    </source>
</evidence>
<dbReference type="InterPro" id="IPR002446">
    <property type="entry name" value="Lipocalin_bac"/>
</dbReference>
<dbReference type="PRINTS" id="PR01171">
    <property type="entry name" value="BCTLIPOCALIN"/>
</dbReference>
<dbReference type="Proteomes" id="UP001501588">
    <property type="component" value="Unassembled WGS sequence"/>
</dbReference>
<keyword evidence="5" id="KW-1185">Reference proteome</keyword>
<dbReference type="InterPro" id="IPR022272">
    <property type="entry name" value="Lipocalin_CS"/>
</dbReference>
<dbReference type="Gene3D" id="2.40.128.20">
    <property type="match status" value="1"/>
</dbReference>
<dbReference type="PANTHER" id="PTHR10612:SF34">
    <property type="entry name" value="APOLIPOPROTEIN D"/>
    <property type="match status" value="1"/>
</dbReference>
<evidence type="ECO:0000313" key="5">
    <source>
        <dbReference type="Proteomes" id="UP001501588"/>
    </source>
</evidence>
<dbReference type="InterPro" id="IPR047202">
    <property type="entry name" value="Lipocalin_Blc-like_dom"/>
</dbReference>
<dbReference type="RefSeq" id="WP_343894904.1">
    <property type="nucleotide sequence ID" value="NZ_BAAAFZ010000019.1"/>
</dbReference>
<gene>
    <name evidence="4" type="ORF">GCM10009416_18010</name>
</gene>
<dbReference type="EMBL" id="BAAAFZ010000019">
    <property type="protein sequence ID" value="GAA0579987.1"/>
    <property type="molecule type" value="Genomic_DNA"/>
</dbReference>
<dbReference type="SUPFAM" id="SSF50814">
    <property type="entry name" value="Lipocalins"/>
    <property type="match status" value="1"/>
</dbReference>
<comment type="subcellular location">
    <subcellularLocation>
        <location evidence="2">Cell outer membrane</location>
    </subcellularLocation>
</comment>
<comment type="function">
    <text evidence="2">Involved in the storage or transport of lipids necessary for membrane maintenance under stressful conditions. Displays a binding preference for lysophospholipids.</text>
</comment>
<dbReference type="PROSITE" id="PS51257">
    <property type="entry name" value="PROKAR_LIPOPROTEIN"/>
    <property type="match status" value="1"/>
</dbReference>
<dbReference type="PROSITE" id="PS00213">
    <property type="entry name" value="LIPOCALIN"/>
    <property type="match status" value="1"/>
</dbReference>
<dbReference type="PIRSF" id="PIRSF036893">
    <property type="entry name" value="Lipocalin_ApoD"/>
    <property type="match status" value="1"/>
</dbReference>
<dbReference type="InterPro" id="IPR012674">
    <property type="entry name" value="Calycin"/>
</dbReference>
<comment type="caution">
    <text evidence="4">The sequence shown here is derived from an EMBL/GenBank/DDBJ whole genome shotgun (WGS) entry which is preliminary data.</text>
</comment>
<keyword evidence="2" id="KW-0732">Signal</keyword>
<protein>
    <recommendedName>
        <fullName evidence="2">Outer membrane lipoprotein Blc</fullName>
    </recommendedName>
</protein>
<sequence length="179" mass="19398">MPRTLLALLLAVAAGCAATPPADAPRTVQAVDLGRYAGVWYEVARFPNRFQDGSGVSCADTTATYTPRPDGRVGVVNRCRNAAAGGAERVAEGRAYAVEGSGNARLRVSFFWPFYGDYWVLGLAPDYRWAVVGDPRREYLWILSRVPVMAADDYAAALAVARREGFDTGRLLRTPRLGA</sequence>
<feature type="domain" description="Lipocalin/cytosolic fatty-acid binding" evidence="3">
    <location>
        <begin position="31"/>
        <end position="175"/>
    </location>
</feature>
<organism evidence="4 5">
    <name type="scientific">Craurococcus roseus</name>
    <dbReference type="NCBI Taxonomy" id="77585"/>
    <lineage>
        <taxon>Bacteria</taxon>
        <taxon>Pseudomonadati</taxon>
        <taxon>Pseudomonadota</taxon>
        <taxon>Alphaproteobacteria</taxon>
        <taxon>Acetobacterales</taxon>
        <taxon>Acetobacteraceae</taxon>
        <taxon>Craurococcus</taxon>
    </lineage>
</organism>
<evidence type="ECO:0000256" key="1">
    <source>
        <dbReference type="ARBA" id="ARBA00006889"/>
    </source>
</evidence>
<dbReference type="CDD" id="cd19438">
    <property type="entry name" value="lipocalin_Blc-like"/>
    <property type="match status" value="1"/>
</dbReference>
<name>A0ABN1F1I6_9PROT</name>
<reference evidence="4 5" key="1">
    <citation type="journal article" date="2019" name="Int. J. Syst. Evol. Microbiol.">
        <title>The Global Catalogue of Microorganisms (GCM) 10K type strain sequencing project: providing services to taxonomists for standard genome sequencing and annotation.</title>
        <authorList>
            <consortium name="The Broad Institute Genomics Platform"/>
            <consortium name="The Broad Institute Genome Sequencing Center for Infectious Disease"/>
            <person name="Wu L."/>
            <person name="Ma J."/>
        </authorList>
    </citation>
    <scope>NUCLEOTIDE SEQUENCE [LARGE SCALE GENOMIC DNA]</scope>
    <source>
        <strain evidence="4 5">JCM 9933</strain>
    </source>
</reference>
<feature type="chain" id="PRO_5045017580" description="Outer membrane lipoprotein Blc" evidence="2">
    <location>
        <begin position="25"/>
        <end position="179"/>
    </location>
</feature>
<dbReference type="InterPro" id="IPR022271">
    <property type="entry name" value="Lipocalin_ApoD"/>
</dbReference>
<keyword evidence="2" id="KW-0472">Membrane</keyword>
<keyword evidence="2" id="KW-0449">Lipoprotein</keyword>
<comment type="similarity">
    <text evidence="1 2">Belongs to the calycin superfamily. Lipocalin family.</text>
</comment>
<evidence type="ECO:0000313" key="4">
    <source>
        <dbReference type="EMBL" id="GAA0579987.1"/>
    </source>
</evidence>
<keyword evidence="2" id="KW-0446">Lipid-binding</keyword>